<proteinExistence type="inferred from homology"/>
<dbReference type="PANTHER" id="PTHR21299:SF1">
    <property type="entry name" value="PANTOATE--BETA-ALANINE LIGASE"/>
    <property type="match status" value="1"/>
</dbReference>
<evidence type="ECO:0000313" key="10">
    <source>
        <dbReference type="Proteomes" id="UP000245081"/>
    </source>
</evidence>
<evidence type="ECO:0000256" key="3">
    <source>
        <dbReference type="ARBA" id="ARBA00022598"/>
    </source>
</evidence>
<evidence type="ECO:0000256" key="4">
    <source>
        <dbReference type="ARBA" id="ARBA00022655"/>
    </source>
</evidence>
<evidence type="ECO:0000313" key="9">
    <source>
        <dbReference type="EMBL" id="GBG15451.1"/>
    </source>
</evidence>
<feature type="binding site" evidence="8">
    <location>
        <position position="57"/>
    </location>
    <ligand>
        <name>(R)-pantoate</name>
        <dbReference type="ChEBI" id="CHEBI:15980"/>
    </ligand>
</feature>
<dbReference type="InterPro" id="IPR014729">
    <property type="entry name" value="Rossmann-like_a/b/a_fold"/>
</dbReference>
<sequence length="282" mass="31396">MDIIARIPELRARLQAERNIAFVPTMGNLHEGHISLMKQAQERGDCVVASIFVNPLQFGPNEDLANYPRTLAQDCERLVAAGVDVVFTPTEADLYPQTQTVIVKAPPIANELCGAHRPGHFDGVTTVVLKLFNIVQPQTALFGKKDFQQLFILREMVKQLDLPITVIPGETVREQDGLAMSSRNGYLKPEQRVEAPRLYGALKQVVKAIQDGRRDFSAIEEQTRQYLTMMGWIVDYVEIRSAETLGKAQAGDQNMVVLAAAKLGKTRLIDNVEFCVEPGIRL</sequence>
<keyword evidence="10" id="KW-1185">Reference proteome</keyword>
<feature type="binding site" evidence="8">
    <location>
        <begin position="180"/>
        <end position="183"/>
    </location>
    <ligand>
        <name>ATP</name>
        <dbReference type="ChEBI" id="CHEBI:30616"/>
    </ligand>
</feature>
<keyword evidence="6 8" id="KW-0067">ATP-binding</keyword>
<protein>
    <recommendedName>
        <fullName evidence="8">Pantothenate synthetase</fullName>
        <shortName evidence="8">PS</shortName>
        <ecNumber evidence="8">6.3.2.1</ecNumber>
    </recommendedName>
    <alternativeName>
        <fullName evidence="8">Pantoate--beta-alanine ligase</fullName>
    </alternativeName>
    <alternativeName>
        <fullName evidence="8">Pantoate-activating enzyme</fullName>
    </alternativeName>
</protein>
<dbReference type="HAMAP" id="MF_00158">
    <property type="entry name" value="PanC"/>
    <property type="match status" value="1"/>
</dbReference>
<comment type="miscellaneous">
    <text evidence="8">The reaction proceeds by a bi uni uni bi ping pong mechanism.</text>
</comment>
<dbReference type="OrthoDB" id="9773087at2"/>
<dbReference type="InterPro" id="IPR003721">
    <property type="entry name" value="Pantoate_ligase"/>
</dbReference>
<dbReference type="Proteomes" id="UP000245081">
    <property type="component" value="Unassembled WGS sequence"/>
</dbReference>
<evidence type="ECO:0000256" key="8">
    <source>
        <dbReference type="HAMAP-Rule" id="MF_00158"/>
    </source>
</evidence>
<gene>
    <name evidence="8 9" type="primary">panC</name>
    <name evidence="9" type="ORF">NMK_3058</name>
</gene>
<feature type="binding site" evidence="8">
    <location>
        <position position="172"/>
    </location>
    <ligand>
        <name>ATP</name>
        <dbReference type="ChEBI" id="CHEBI:30616"/>
    </ligand>
</feature>
<reference evidence="9 10" key="1">
    <citation type="journal article" date="2018" name="Environ. Microbiol.">
        <title>Isolation and genomic characterization of Novimethylophilus kurashikiensis gen. nov. sp. nov., a new lanthanide-dependent methylotrophic species of Methylophilaceae.</title>
        <authorList>
            <person name="Lv H."/>
            <person name="Sahin N."/>
            <person name="Tani A."/>
        </authorList>
    </citation>
    <scope>NUCLEOTIDE SEQUENCE [LARGE SCALE GENOMIC DNA]</scope>
    <source>
        <strain evidence="9 10">La2-4</strain>
    </source>
</reference>
<dbReference type="EC" id="6.3.2.1" evidence="8"/>
<comment type="pathway">
    <text evidence="1 8">Cofactor biosynthesis; (R)-pantothenate biosynthesis; (R)-pantothenate from (R)-pantoate and beta-alanine: step 1/1.</text>
</comment>
<dbReference type="FunFam" id="3.40.50.620:FF:000013">
    <property type="entry name" value="Pantothenate synthetase"/>
    <property type="match status" value="1"/>
</dbReference>
<dbReference type="InterPro" id="IPR004821">
    <property type="entry name" value="Cyt_trans-like"/>
</dbReference>
<dbReference type="SUPFAM" id="SSF52374">
    <property type="entry name" value="Nucleotidylyl transferase"/>
    <property type="match status" value="1"/>
</dbReference>
<dbReference type="PANTHER" id="PTHR21299">
    <property type="entry name" value="CYTIDYLATE KINASE/PANTOATE-BETA-ALANINE LIGASE"/>
    <property type="match status" value="1"/>
</dbReference>
<organism evidence="9 10">
    <name type="scientific">Novimethylophilus kurashikiensis</name>
    <dbReference type="NCBI Taxonomy" id="1825523"/>
    <lineage>
        <taxon>Bacteria</taxon>
        <taxon>Pseudomonadati</taxon>
        <taxon>Pseudomonadota</taxon>
        <taxon>Betaproteobacteria</taxon>
        <taxon>Nitrosomonadales</taxon>
        <taxon>Methylophilaceae</taxon>
        <taxon>Novimethylophilus</taxon>
    </lineage>
</organism>
<keyword evidence="5 8" id="KW-0547">Nucleotide-binding</keyword>
<dbReference type="GO" id="GO:0005524">
    <property type="term" value="F:ATP binding"/>
    <property type="evidence" value="ECO:0007669"/>
    <property type="project" value="UniProtKB-KW"/>
</dbReference>
<dbReference type="CDD" id="cd00560">
    <property type="entry name" value="PanC"/>
    <property type="match status" value="1"/>
</dbReference>
<feature type="binding site" evidence="8">
    <location>
        <begin position="143"/>
        <end position="146"/>
    </location>
    <ligand>
        <name>ATP</name>
        <dbReference type="ChEBI" id="CHEBI:30616"/>
    </ligand>
</feature>
<comment type="catalytic activity">
    <reaction evidence="7 8">
        <text>(R)-pantoate + beta-alanine + ATP = (R)-pantothenate + AMP + diphosphate + H(+)</text>
        <dbReference type="Rhea" id="RHEA:10912"/>
        <dbReference type="ChEBI" id="CHEBI:15378"/>
        <dbReference type="ChEBI" id="CHEBI:15980"/>
        <dbReference type="ChEBI" id="CHEBI:29032"/>
        <dbReference type="ChEBI" id="CHEBI:30616"/>
        <dbReference type="ChEBI" id="CHEBI:33019"/>
        <dbReference type="ChEBI" id="CHEBI:57966"/>
        <dbReference type="ChEBI" id="CHEBI:456215"/>
        <dbReference type="EC" id="6.3.2.1"/>
    </reaction>
</comment>
<comment type="subunit">
    <text evidence="8">Homodimer.</text>
</comment>
<evidence type="ECO:0000256" key="6">
    <source>
        <dbReference type="ARBA" id="ARBA00022840"/>
    </source>
</evidence>
<comment type="caution">
    <text evidence="9">The sequence shown here is derived from an EMBL/GenBank/DDBJ whole genome shotgun (WGS) entry which is preliminary data.</text>
</comment>
<comment type="similarity">
    <text evidence="2 8">Belongs to the pantothenate synthetase family.</text>
</comment>
<feature type="binding site" evidence="8">
    <location>
        <position position="149"/>
    </location>
    <ligand>
        <name>(R)-pantoate</name>
        <dbReference type="ChEBI" id="CHEBI:15980"/>
    </ligand>
</feature>
<feature type="active site" description="Proton donor" evidence="8">
    <location>
        <position position="33"/>
    </location>
</feature>
<dbReference type="FunFam" id="3.30.1300.10:FF:000001">
    <property type="entry name" value="Pantothenate synthetase"/>
    <property type="match status" value="1"/>
</dbReference>
<keyword evidence="8" id="KW-0963">Cytoplasm</keyword>
<feature type="binding site" evidence="8">
    <location>
        <position position="57"/>
    </location>
    <ligand>
        <name>beta-alanine</name>
        <dbReference type="ChEBI" id="CHEBI:57966"/>
    </ligand>
</feature>
<dbReference type="Pfam" id="PF02569">
    <property type="entry name" value="Pantoate_ligase"/>
    <property type="match status" value="1"/>
</dbReference>
<keyword evidence="3 8" id="KW-0436">Ligase</keyword>
<dbReference type="GO" id="GO:0004592">
    <property type="term" value="F:pantoate-beta-alanine ligase activity"/>
    <property type="evidence" value="ECO:0007669"/>
    <property type="project" value="UniProtKB-UniRule"/>
</dbReference>
<dbReference type="GO" id="GO:0015940">
    <property type="term" value="P:pantothenate biosynthetic process"/>
    <property type="evidence" value="ECO:0007669"/>
    <property type="project" value="UniProtKB-UniRule"/>
</dbReference>
<dbReference type="InterPro" id="IPR042176">
    <property type="entry name" value="Pantoate_ligase_C"/>
</dbReference>
<name>A0A2R5FH12_9PROT</name>
<dbReference type="Gene3D" id="3.30.1300.10">
    <property type="entry name" value="Pantoate-beta-alanine ligase, C-terminal domain"/>
    <property type="match status" value="1"/>
</dbReference>
<comment type="subcellular location">
    <subcellularLocation>
        <location evidence="8">Cytoplasm</location>
    </subcellularLocation>
</comment>
<comment type="function">
    <text evidence="8">Catalyzes the condensation of pantoate with beta-alanine in an ATP-dependent reaction via a pantoyl-adenylate intermediate.</text>
</comment>
<dbReference type="NCBIfam" id="TIGR00125">
    <property type="entry name" value="cyt_tran_rel"/>
    <property type="match status" value="1"/>
</dbReference>
<dbReference type="EMBL" id="BDOQ01000018">
    <property type="protein sequence ID" value="GBG15451.1"/>
    <property type="molecule type" value="Genomic_DNA"/>
</dbReference>
<feature type="binding site" evidence="8">
    <location>
        <begin position="26"/>
        <end position="33"/>
    </location>
    <ligand>
        <name>ATP</name>
        <dbReference type="ChEBI" id="CHEBI:30616"/>
    </ligand>
</feature>
<dbReference type="Gene3D" id="3.40.50.620">
    <property type="entry name" value="HUPs"/>
    <property type="match status" value="1"/>
</dbReference>
<evidence type="ECO:0000256" key="2">
    <source>
        <dbReference type="ARBA" id="ARBA00009256"/>
    </source>
</evidence>
<dbReference type="AlphaFoldDB" id="A0A2R5FH12"/>
<accession>A0A2R5FH12</accession>
<evidence type="ECO:0000256" key="5">
    <source>
        <dbReference type="ARBA" id="ARBA00022741"/>
    </source>
</evidence>
<dbReference type="GO" id="GO:0005829">
    <property type="term" value="C:cytosol"/>
    <property type="evidence" value="ECO:0007669"/>
    <property type="project" value="TreeGrafter"/>
</dbReference>
<evidence type="ECO:0000256" key="7">
    <source>
        <dbReference type="ARBA" id="ARBA00048258"/>
    </source>
</evidence>
<keyword evidence="4 8" id="KW-0566">Pantothenate biosynthesis</keyword>
<evidence type="ECO:0000256" key="1">
    <source>
        <dbReference type="ARBA" id="ARBA00004990"/>
    </source>
</evidence>
<dbReference type="NCBIfam" id="TIGR00018">
    <property type="entry name" value="panC"/>
    <property type="match status" value="1"/>
</dbReference>
<dbReference type="RefSeq" id="WP_109016591.1">
    <property type="nucleotide sequence ID" value="NZ_BDOQ01000018.1"/>
</dbReference>
<dbReference type="UniPathway" id="UPA00028">
    <property type="reaction ID" value="UER00005"/>
</dbReference>